<dbReference type="EMBL" id="CP003283">
    <property type="protein sequence ID" value="AFL98265.1"/>
    <property type="molecule type" value="Genomic_DNA"/>
</dbReference>
<dbReference type="Gene3D" id="2.40.128.200">
    <property type="match status" value="1"/>
</dbReference>
<dbReference type="PROSITE" id="PS51257">
    <property type="entry name" value="PROKAR_LIPOPROTEIN"/>
    <property type="match status" value="1"/>
</dbReference>
<dbReference type="InterPro" id="IPR036328">
    <property type="entry name" value="MliC_sf"/>
</dbReference>
<feature type="chain" id="PRO_5003685593" evidence="5">
    <location>
        <begin position="25"/>
        <end position="198"/>
    </location>
</feature>
<evidence type="ECO:0000259" key="6">
    <source>
        <dbReference type="Pfam" id="PF09864"/>
    </source>
</evidence>
<protein>
    <submittedName>
        <fullName evidence="7">Membrane-bound lysozyme-inhibitor of c-type lysozyme</fullName>
    </submittedName>
</protein>
<keyword evidence="4" id="KW-0449">Lipoprotein</keyword>
<feature type="domain" description="C-type lysozyme inhibitor" evidence="6">
    <location>
        <begin position="125"/>
        <end position="184"/>
    </location>
</feature>
<dbReference type="STRING" id="867902.Ornrh_2133"/>
<evidence type="ECO:0000256" key="5">
    <source>
        <dbReference type="SAM" id="SignalP"/>
    </source>
</evidence>
<sequence length="198" mass="21524">MKKSVLAITFASLLVFSCSKKDNAAAQEENTTTTEQVQQAEEATPAEVIPYVFKASDTGDFVTAEVKGETATLKVGDAEPVELKKEGEVYSNDAYTLSLNGNESTLNKVGSDVAYTLISPLSYEYSAEGAKDIKATYYSEGDKLFVKLEQDGQTTVLPQTQAWAKGAEYKDDTTTWTNKGDNTAEYVQGDTKVVYTSK</sequence>
<organism evidence="7 8">
    <name type="scientific">Ornithobacterium rhinotracheale (strain ATCC 51463 / DSM 15997 / CCUG 23171 / CIP 104009 / LMG 9086)</name>
    <dbReference type="NCBI Taxonomy" id="867902"/>
    <lineage>
        <taxon>Bacteria</taxon>
        <taxon>Pseudomonadati</taxon>
        <taxon>Bacteroidota</taxon>
        <taxon>Flavobacteriia</taxon>
        <taxon>Flavobacteriales</taxon>
        <taxon>Weeksellaceae</taxon>
        <taxon>Ornithobacterium</taxon>
    </lineage>
</organism>
<evidence type="ECO:0000256" key="2">
    <source>
        <dbReference type="ARBA" id="ARBA00023136"/>
    </source>
</evidence>
<keyword evidence="1 5" id="KW-0732">Signal</keyword>
<dbReference type="GeneID" id="97258721"/>
<dbReference type="InterPro" id="IPR018660">
    <property type="entry name" value="MliC"/>
</dbReference>
<dbReference type="AlphaFoldDB" id="I4A2T1"/>
<dbReference type="HOGENOM" id="CLU_1259872_0_0_10"/>
<evidence type="ECO:0000313" key="8">
    <source>
        <dbReference type="Proteomes" id="UP000006051"/>
    </source>
</evidence>
<dbReference type="PATRIC" id="fig|867902.3.peg.2086"/>
<evidence type="ECO:0000256" key="4">
    <source>
        <dbReference type="ARBA" id="ARBA00023288"/>
    </source>
</evidence>
<dbReference type="SUPFAM" id="SSF141488">
    <property type="entry name" value="YdhA-like"/>
    <property type="match status" value="1"/>
</dbReference>
<dbReference type="Pfam" id="PF09864">
    <property type="entry name" value="MliC"/>
    <property type="match status" value="1"/>
</dbReference>
<dbReference type="RefSeq" id="WP_014791783.1">
    <property type="nucleotide sequence ID" value="NC_018016.1"/>
</dbReference>
<dbReference type="Proteomes" id="UP000006051">
    <property type="component" value="Chromosome"/>
</dbReference>
<proteinExistence type="predicted"/>
<dbReference type="GeneID" id="71570213"/>
<evidence type="ECO:0000313" key="7">
    <source>
        <dbReference type="EMBL" id="AFL98265.1"/>
    </source>
</evidence>
<dbReference type="eggNOG" id="COG3895">
    <property type="taxonomic scope" value="Bacteria"/>
</dbReference>
<reference evidence="7 8" key="1">
    <citation type="submission" date="2012-06" db="EMBL/GenBank/DDBJ databases">
        <title>The complete genome of Ornithobacterium rhinotracheale DSM 15997.</title>
        <authorList>
            <consortium name="US DOE Joint Genome Institute (JGI-PGF)"/>
            <person name="Lucas S."/>
            <person name="Copeland A."/>
            <person name="Lapidus A."/>
            <person name="Goodwin L."/>
            <person name="Pitluck S."/>
            <person name="Peters L."/>
            <person name="Mikhailova N."/>
            <person name="Teshima H."/>
            <person name="Kyrpides N."/>
            <person name="Mavromatis K."/>
            <person name="Pagani I."/>
            <person name="Ivanova N."/>
            <person name="Ovchinnikova G."/>
            <person name="Zeytun A."/>
            <person name="Detter J.C."/>
            <person name="Han C."/>
            <person name="Land M."/>
            <person name="Hauser L."/>
            <person name="Markowitz V."/>
            <person name="Cheng J.-F."/>
            <person name="Hugenholtz P."/>
            <person name="Woyke T."/>
            <person name="Wu D."/>
            <person name="Lang E."/>
            <person name="Kopitz M."/>
            <person name="Brambilla E."/>
            <person name="Klenk H.-P."/>
            <person name="Eisen J.A."/>
        </authorList>
    </citation>
    <scope>NUCLEOTIDE SEQUENCE [LARGE SCALE GENOMIC DNA]</scope>
    <source>
        <strain evidence="8">ATCC 51463 / DSM 15997 / CCUG 23171 / LMG 9086</strain>
    </source>
</reference>
<gene>
    <name evidence="7" type="ordered locus">Ornrh_2133</name>
</gene>
<keyword evidence="3" id="KW-0564">Palmitate</keyword>
<name>I4A2T1_ORNRL</name>
<evidence type="ECO:0000256" key="1">
    <source>
        <dbReference type="ARBA" id="ARBA00022729"/>
    </source>
</evidence>
<feature type="signal peptide" evidence="5">
    <location>
        <begin position="1"/>
        <end position="24"/>
    </location>
</feature>
<accession>I4A2T1</accession>
<keyword evidence="8" id="KW-1185">Reference proteome</keyword>
<evidence type="ECO:0000256" key="3">
    <source>
        <dbReference type="ARBA" id="ARBA00023139"/>
    </source>
</evidence>
<keyword evidence="2" id="KW-0472">Membrane</keyword>
<dbReference type="KEGG" id="orh:Ornrh_2133"/>